<evidence type="ECO:0000313" key="16">
    <source>
        <dbReference type="Proteomes" id="UP000295252"/>
    </source>
</evidence>
<dbReference type="Gene3D" id="1.20.5.4130">
    <property type="match status" value="1"/>
</dbReference>
<keyword evidence="7" id="KW-0611">Plant defense</keyword>
<dbReference type="InterPro" id="IPR036388">
    <property type="entry name" value="WH-like_DNA-bd_sf"/>
</dbReference>
<keyword evidence="5" id="KW-0677">Repeat</keyword>
<dbReference type="SUPFAM" id="SSF52058">
    <property type="entry name" value="L domain-like"/>
    <property type="match status" value="2"/>
</dbReference>
<sequence>MAETVLSFVLRQLSTFLREEGRLLGGLRREVQFIMDELEQMRAFLREAEAREEDAQPTLQQWIMQVRDAAYDTEDILDDFVARFARHRATGFYGSVRRIFSSIENLRARHRVASEIQSIESRIKSISEAHQRYQSEYGISAQASNSLSAVNNTTWRYSRDDALLVEEAKLVGIDQPKKRLISELLEGDDHQLKVVSVVGMGGLGKTTLVKRVHEDPEVRRHFPVRAWVTVSQTCDFQYLLKDLIRQLHEEGKKPVPQSIESLNTTGLKKIVKDFLQQAGRYAIVFDDVWDVEFWNTIKFALPESSHGNRVMLTTRKADVASASCTESLGYIHRMESLSFEDSWTLFCNKIFKGNSCPGHLMDVAKGVLDKCEGLPLAILAISGLLALKDVNRTEEWEMVRRSLGGELEGTGKLDRVKKILSLSYSDLPCHLKTCLLYTSIYPEDYEIKCYRLINWWIAERFVEWREGMSIEDVAWGYLSELVNRSLIQVTGIFYEGLPDNCRIHDLLREVILLKSREQNMVTVTTGQPATWPSEKVRRLVVHSKEKIPNEIFNLFHLKHLDLWGTRVERVPKAIGKLQHLEYLNLGKTGVRELPIEIIKLQKLRVLKVYQQVDPSDDDYGFHGFKAPSNMGGLLALEVLNCIDASSGSTIVKEIGKLTQLRQLYITKLRREDGKELCSSLANLTRLRELSVESIGKGDDYEIIDLNHHHPSSSSSFLQSLRLLFLCGRLEKMPQWVAHLHGLVRVDLDWSGLRGEEDPLESLQHLPNLVSINFCGSYQGEGLCFKAGGFLMLKRMHLKRMEGLRWMRVEEGALPRLQKLFLEQLPLLEELPLGIQHLSQLQELTLLQFYLASTIPQEIGNLYNLKLSAMDYNQIIGSIPREIWKLTRVDYSGPTYISLLYQENLAGIITQRLGGILKLMLFSLENNQIEGSIPRDIGNLTALEELYLGVNNLTGVITYEVGNLQTLEVLNLRFNSLKGSIPTGIFNISTLRVLSQVSNSLSGNLPSNMGLGLPNLEELYLSSNNFSGLLYCT</sequence>
<keyword evidence="8" id="KW-0067">ATP-binding</keyword>
<dbReference type="PRINTS" id="PR00364">
    <property type="entry name" value="DISEASERSIST"/>
</dbReference>
<dbReference type="EMBL" id="HG739156">
    <property type="protein sequence ID" value="CDP12974.1"/>
    <property type="molecule type" value="Genomic_DNA"/>
</dbReference>
<feature type="domain" description="NB-ARC" evidence="11">
    <location>
        <begin position="174"/>
        <end position="355"/>
    </location>
</feature>
<evidence type="ECO:0000256" key="6">
    <source>
        <dbReference type="ARBA" id="ARBA00022741"/>
    </source>
</evidence>
<dbReference type="Pfam" id="PF23559">
    <property type="entry name" value="WHD_DRP"/>
    <property type="match status" value="1"/>
</dbReference>
<protein>
    <recommendedName>
        <fullName evidence="17">Disease resistance protein RPM1-like</fullName>
    </recommendedName>
</protein>
<dbReference type="OMA" id="WRWINDI"/>
<evidence type="ECO:0000259" key="13">
    <source>
        <dbReference type="Pfam" id="PF23559"/>
    </source>
</evidence>
<keyword evidence="9" id="KW-0472">Membrane</keyword>
<dbReference type="InterPro" id="IPR042197">
    <property type="entry name" value="Apaf_helical"/>
</dbReference>
<feature type="domain" description="Disease resistance R13L4/SHOC-2-like LRR" evidence="14">
    <location>
        <begin position="549"/>
        <end position="844"/>
    </location>
</feature>
<dbReference type="InterPro" id="IPR038005">
    <property type="entry name" value="RX-like_CC"/>
</dbReference>
<name>A0A068UXI3_COFCA</name>
<dbReference type="Pfam" id="PF18052">
    <property type="entry name" value="Rx_N"/>
    <property type="match status" value="1"/>
</dbReference>
<dbReference type="Pfam" id="PF00931">
    <property type="entry name" value="NB-ARC"/>
    <property type="match status" value="1"/>
</dbReference>
<dbReference type="AlphaFoldDB" id="A0A068UXI3"/>
<dbReference type="Pfam" id="PF00560">
    <property type="entry name" value="LRR_1"/>
    <property type="match status" value="2"/>
</dbReference>
<dbReference type="InterPro" id="IPR058922">
    <property type="entry name" value="WHD_DRP"/>
</dbReference>
<evidence type="ECO:0000259" key="12">
    <source>
        <dbReference type="Pfam" id="PF18052"/>
    </source>
</evidence>
<evidence type="ECO:0000256" key="3">
    <source>
        <dbReference type="ARBA" id="ARBA00022614"/>
    </source>
</evidence>
<dbReference type="InterPro" id="IPR002182">
    <property type="entry name" value="NB-ARC"/>
</dbReference>
<dbReference type="GO" id="GO:0005524">
    <property type="term" value="F:ATP binding"/>
    <property type="evidence" value="ECO:0007669"/>
    <property type="project" value="UniProtKB-KW"/>
</dbReference>
<dbReference type="PhylomeDB" id="A0A068UXI3"/>
<gene>
    <name evidence="15" type="ORF">GSCOC_T00037688001</name>
</gene>
<comment type="similarity">
    <text evidence="2">Belongs to the disease resistance NB-LRR family.</text>
</comment>
<dbReference type="GO" id="GO:0098542">
    <property type="term" value="P:defense response to other organism"/>
    <property type="evidence" value="ECO:0007669"/>
    <property type="project" value="TreeGrafter"/>
</dbReference>
<dbReference type="FunFam" id="3.80.10.10:FF:000041">
    <property type="entry name" value="LRR receptor-like serine/threonine-protein kinase ERECTA"/>
    <property type="match status" value="1"/>
</dbReference>
<keyword evidence="6" id="KW-0547">Nucleotide-binding</keyword>
<dbReference type="GO" id="GO:0051607">
    <property type="term" value="P:defense response to virus"/>
    <property type="evidence" value="ECO:0007669"/>
    <property type="project" value="UniProtKB-ARBA"/>
</dbReference>
<evidence type="ECO:0000256" key="2">
    <source>
        <dbReference type="ARBA" id="ARBA00008894"/>
    </source>
</evidence>
<dbReference type="Gene3D" id="1.10.10.10">
    <property type="entry name" value="Winged helix-like DNA-binding domain superfamily/Winged helix DNA-binding domain"/>
    <property type="match status" value="1"/>
</dbReference>
<evidence type="ECO:0000259" key="11">
    <source>
        <dbReference type="Pfam" id="PF00931"/>
    </source>
</evidence>
<dbReference type="InterPro" id="IPR041118">
    <property type="entry name" value="Rx_N"/>
</dbReference>
<dbReference type="InterPro" id="IPR044974">
    <property type="entry name" value="Disease_R_plants"/>
</dbReference>
<dbReference type="FunFam" id="3.40.50.300:FF:001091">
    <property type="entry name" value="Probable disease resistance protein At1g61300"/>
    <property type="match status" value="1"/>
</dbReference>
<dbReference type="Gramene" id="CDP12974">
    <property type="protein sequence ID" value="CDP12974"/>
    <property type="gene ID" value="GSCOC_T00037688001"/>
</dbReference>
<dbReference type="InParanoid" id="A0A068UXI3"/>
<dbReference type="SMART" id="SM00369">
    <property type="entry name" value="LRR_TYP"/>
    <property type="match status" value="4"/>
</dbReference>
<evidence type="ECO:0000256" key="10">
    <source>
        <dbReference type="ARBA" id="ARBA00023180"/>
    </source>
</evidence>
<dbReference type="GO" id="GO:0043531">
    <property type="term" value="F:ADP binding"/>
    <property type="evidence" value="ECO:0007669"/>
    <property type="project" value="InterPro"/>
</dbReference>
<evidence type="ECO:0000313" key="15">
    <source>
        <dbReference type="EMBL" id="CDP12974.1"/>
    </source>
</evidence>
<dbReference type="InterPro" id="IPR001611">
    <property type="entry name" value="Leu-rich_rpt"/>
</dbReference>
<dbReference type="GO" id="GO:0016020">
    <property type="term" value="C:membrane"/>
    <property type="evidence" value="ECO:0007669"/>
    <property type="project" value="UniProtKB-SubCell"/>
</dbReference>
<dbReference type="Gene3D" id="3.80.10.10">
    <property type="entry name" value="Ribonuclease Inhibitor"/>
    <property type="match status" value="2"/>
</dbReference>
<organism evidence="15 16">
    <name type="scientific">Coffea canephora</name>
    <name type="common">Robusta coffee</name>
    <dbReference type="NCBI Taxonomy" id="49390"/>
    <lineage>
        <taxon>Eukaryota</taxon>
        <taxon>Viridiplantae</taxon>
        <taxon>Streptophyta</taxon>
        <taxon>Embryophyta</taxon>
        <taxon>Tracheophyta</taxon>
        <taxon>Spermatophyta</taxon>
        <taxon>Magnoliopsida</taxon>
        <taxon>eudicotyledons</taxon>
        <taxon>Gunneridae</taxon>
        <taxon>Pentapetalae</taxon>
        <taxon>asterids</taxon>
        <taxon>lamiids</taxon>
        <taxon>Gentianales</taxon>
        <taxon>Rubiaceae</taxon>
        <taxon>Ixoroideae</taxon>
        <taxon>Gardenieae complex</taxon>
        <taxon>Bertiereae - Coffeeae clade</taxon>
        <taxon>Coffeeae</taxon>
        <taxon>Coffea</taxon>
    </lineage>
</organism>
<comment type="subcellular location">
    <subcellularLocation>
        <location evidence="1">Membrane</location>
    </subcellularLocation>
</comment>
<dbReference type="SUPFAM" id="SSF52540">
    <property type="entry name" value="P-loop containing nucleoside triphosphate hydrolases"/>
    <property type="match status" value="1"/>
</dbReference>
<evidence type="ECO:0000256" key="9">
    <source>
        <dbReference type="ARBA" id="ARBA00023136"/>
    </source>
</evidence>
<dbReference type="InterPro" id="IPR032675">
    <property type="entry name" value="LRR_dom_sf"/>
</dbReference>
<dbReference type="InterPro" id="IPR003591">
    <property type="entry name" value="Leu-rich_rpt_typical-subtyp"/>
</dbReference>
<feature type="domain" description="Disease resistance protein winged helix" evidence="13">
    <location>
        <begin position="440"/>
        <end position="511"/>
    </location>
</feature>
<dbReference type="PANTHER" id="PTHR23155:SF1205">
    <property type="entry name" value="DISEASE RESISTANCE PROTEIN RPM1"/>
    <property type="match status" value="1"/>
</dbReference>
<dbReference type="OrthoDB" id="690341at2759"/>
<evidence type="ECO:0000259" key="14">
    <source>
        <dbReference type="Pfam" id="PF23598"/>
    </source>
</evidence>
<dbReference type="Gene3D" id="3.40.50.300">
    <property type="entry name" value="P-loop containing nucleotide triphosphate hydrolases"/>
    <property type="match status" value="1"/>
</dbReference>
<keyword evidence="10" id="KW-0325">Glycoprotein</keyword>
<dbReference type="PANTHER" id="PTHR23155">
    <property type="entry name" value="DISEASE RESISTANCE PROTEIN RP"/>
    <property type="match status" value="1"/>
</dbReference>
<evidence type="ECO:0000256" key="4">
    <source>
        <dbReference type="ARBA" id="ARBA00022729"/>
    </source>
</evidence>
<feature type="domain" description="Disease resistance N-terminal" evidence="12">
    <location>
        <begin position="5"/>
        <end position="90"/>
    </location>
</feature>
<evidence type="ECO:0000256" key="1">
    <source>
        <dbReference type="ARBA" id="ARBA00004370"/>
    </source>
</evidence>
<dbReference type="Proteomes" id="UP000295252">
    <property type="component" value="Chromosome X"/>
</dbReference>
<dbReference type="FunFam" id="1.10.10.10:FF:000322">
    <property type="entry name" value="Probable disease resistance protein At1g63360"/>
    <property type="match status" value="1"/>
</dbReference>
<evidence type="ECO:0008006" key="17">
    <source>
        <dbReference type="Google" id="ProtNLM"/>
    </source>
</evidence>
<dbReference type="InterPro" id="IPR027417">
    <property type="entry name" value="P-loop_NTPase"/>
</dbReference>
<dbReference type="Gene3D" id="1.10.8.430">
    <property type="entry name" value="Helical domain of apoptotic protease-activating factors"/>
    <property type="match status" value="1"/>
</dbReference>
<accession>A0A068UXI3</accession>
<dbReference type="InterPro" id="IPR055414">
    <property type="entry name" value="LRR_R13L4/SHOC2-like"/>
</dbReference>
<keyword evidence="16" id="KW-1185">Reference proteome</keyword>
<dbReference type="Pfam" id="PF23598">
    <property type="entry name" value="LRR_14"/>
    <property type="match status" value="1"/>
</dbReference>
<proteinExistence type="inferred from homology"/>
<evidence type="ECO:0000256" key="5">
    <source>
        <dbReference type="ARBA" id="ARBA00022737"/>
    </source>
</evidence>
<keyword evidence="3" id="KW-0433">Leucine-rich repeat</keyword>
<keyword evidence="4" id="KW-0732">Signal</keyword>
<evidence type="ECO:0000256" key="8">
    <source>
        <dbReference type="ARBA" id="ARBA00022840"/>
    </source>
</evidence>
<evidence type="ECO:0000256" key="7">
    <source>
        <dbReference type="ARBA" id="ARBA00022821"/>
    </source>
</evidence>
<dbReference type="CDD" id="cd14798">
    <property type="entry name" value="RX-CC_like"/>
    <property type="match status" value="1"/>
</dbReference>
<reference evidence="16" key="1">
    <citation type="journal article" date="2014" name="Science">
        <title>The coffee genome provides insight into the convergent evolution of caffeine biosynthesis.</title>
        <authorList>
            <person name="Denoeud F."/>
            <person name="Carretero-Paulet L."/>
            <person name="Dereeper A."/>
            <person name="Droc G."/>
            <person name="Guyot R."/>
            <person name="Pietrella M."/>
            <person name="Zheng C."/>
            <person name="Alberti A."/>
            <person name="Anthony F."/>
            <person name="Aprea G."/>
            <person name="Aury J.M."/>
            <person name="Bento P."/>
            <person name="Bernard M."/>
            <person name="Bocs S."/>
            <person name="Campa C."/>
            <person name="Cenci A."/>
            <person name="Combes M.C."/>
            <person name="Crouzillat D."/>
            <person name="Da Silva C."/>
            <person name="Daddiego L."/>
            <person name="De Bellis F."/>
            <person name="Dussert S."/>
            <person name="Garsmeur O."/>
            <person name="Gayraud T."/>
            <person name="Guignon V."/>
            <person name="Jahn K."/>
            <person name="Jamilloux V."/>
            <person name="Joet T."/>
            <person name="Labadie K."/>
            <person name="Lan T."/>
            <person name="Leclercq J."/>
            <person name="Lepelley M."/>
            <person name="Leroy T."/>
            <person name="Li L.T."/>
            <person name="Librado P."/>
            <person name="Lopez L."/>
            <person name="Munoz A."/>
            <person name="Noel B."/>
            <person name="Pallavicini A."/>
            <person name="Perrotta G."/>
            <person name="Poncet V."/>
            <person name="Pot D."/>
            <person name="Priyono X."/>
            <person name="Rigoreau M."/>
            <person name="Rouard M."/>
            <person name="Rozas J."/>
            <person name="Tranchant-Dubreuil C."/>
            <person name="VanBuren R."/>
            <person name="Zhang Q."/>
            <person name="Andrade A.C."/>
            <person name="Argout X."/>
            <person name="Bertrand B."/>
            <person name="de Kochko A."/>
            <person name="Graziosi G."/>
            <person name="Henry R.J."/>
            <person name="Jayarama X."/>
            <person name="Ming R."/>
            <person name="Nagai C."/>
            <person name="Rounsley S."/>
            <person name="Sankoff D."/>
            <person name="Giuliano G."/>
            <person name="Albert V.A."/>
            <person name="Wincker P."/>
            <person name="Lashermes P."/>
        </authorList>
    </citation>
    <scope>NUCLEOTIDE SEQUENCE [LARGE SCALE GENOMIC DNA]</scope>
    <source>
        <strain evidence="16">cv. DH200-94</strain>
    </source>
</reference>